<feature type="domain" description="Transglycosylase SLT" evidence="3">
    <location>
        <begin position="275"/>
        <end position="322"/>
    </location>
</feature>
<feature type="region of interest" description="Disordered" evidence="1">
    <location>
        <begin position="231"/>
        <end position="272"/>
    </location>
</feature>
<dbReference type="PANTHER" id="PTHR30163">
    <property type="entry name" value="MEMBRANE-BOUND LYTIC MUREIN TRANSGLYCOSYLASE B"/>
    <property type="match status" value="1"/>
</dbReference>
<keyword evidence="5" id="KW-1185">Reference proteome</keyword>
<feature type="transmembrane region" description="Helical" evidence="2">
    <location>
        <begin position="104"/>
        <end position="125"/>
    </location>
</feature>
<evidence type="ECO:0000256" key="2">
    <source>
        <dbReference type="SAM" id="Phobius"/>
    </source>
</evidence>
<feature type="compositionally biased region" description="Basic and acidic residues" evidence="1">
    <location>
        <begin position="1"/>
        <end position="13"/>
    </location>
</feature>
<gene>
    <name evidence="4" type="ORF">Daura_03440</name>
</gene>
<dbReference type="AlphaFoldDB" id="A0A9Q9IID8"/>
<dbReference type="KEGG" id="daur:Daura_03440"/>
<dbReference type="EMBL" id="CP073767">
    <property type="protein sequence ID" value="UWZ55323.1"/>
    <property type="molecule type" value="Genomic_DNA"/>
</dbReference>
<dbReference type="Proteomes" id="UP001058003">
    <property type="component" value="Chromosome"/>
</dbReference>
<keyword evidence="2" id="KW-1133">Transmembrane helix</keyword>
<dbReference type="RefSeq" id="WP_156089868.1">
    <property type="nucleotide sequence ID" value="NZ_CP073767.1"/>
</dbReference>
<feature type="region of interest" description="Disordered" evidence="1">
    <location>
        <begin position="131"/>
        <end position="172"/>
    </location>
</feature>
<dbReference type="CDD" id="cd13399">
    <property type="entry name" value="Slt35-like"/>
    <property type="match status" value="1"/>
</dbReference>
<dbReference type="InterPro" id="IPR023346">
    <property type="entry name" value="Lysozyme-like_dom_sf"/>
</dbReference>
<evidence type="ECO:0000313" key="4">
    <source>
        <dbReference type="EMBL" id="UWZ55323.1"/>
    </source>
</evidence>
<evidence type="ECO:0000256" key="1">
    <source>
        <dbReference type="SAM" id="MobiDB-lite"/>
    </source>
</evidence>
<feature type="compositionally biased region" description="Basic and acidic residues" evidence="1">
    <location>
        <begin position="260"/>
        <end position="272"/>
    </location>
</feature>
<keyword evidence="2" id="KW-0812">Transmembrane</keyword>
<organism evidence="4 5">
    <name type="scientific">Dactylosporangium aurantiacum</name>
    <dbReference type="NCBI Taxonomy" id="35754"/>
    <lineage>
        <taxon>Bacteria</taxon>
        <taxon>Bacillati</taxon>
        <taxon>Actinomycetota</taxon>
        <taxon>Actinomycetes</taxon>
        <taxon>Micromonosporales</taxon>
        <taxon>Micromonosporaceae</taxon>
        <taxon>Dactylosporangium</taxon>
    </lineage>
</organism>
<protein>
    <submittedName>
        <fullName evidence="4">Lytic transglycosylase domain-containing protein</fullName>
    </submittedName>
</protein>
<dbReference type="OrthoDB" id="9796191at2"/>
<dbReference type="PANTHER" id="PTHR30163:SF8">
    <property type="entry name" value="LYTIC MUREIN TRANSGLYCOSYLASE"/>
    <property type="match status" value="1"/>
</dbReference>
<reference evidence="4" key="1">
    <citation type="submission" date="2021-04" db="EMBL/GenBank/DDBJ databases">
        <title>Dactylosporangium aurantiacum NRRL B-8018 full assembly.</title>
        <authorList>
            <person name="Hartkoorn R.C."/>
            <person name="Beaudoing E."/>
            <person name="Hot D."/>
        </authorList>
    </citation>
    <scope>NUCLEOTIDE SEQUENCE</scope>
    <source>
        <strain evidence="4">NRRL B-8018</strain>
    </source>
</reference>
<dbReference type="Pfam" id="PF13406">
    <property type="entry name" value="SLT_2"/>
    <property type="match status" value="1"/>
</dbReference>
<accession>A0A9Q9IID8</accession>
<proteinExistence type="predicted"/>
<evidence type="ECO:0000313" key="5">
    <source>
        <dbReference type="Proteomes" id="UP001058003"/>
    </source>
</evidence>
<dbReference type="GO" id="GO:0009253">
    <property type="term" value="P:peptidoglycan catabolic process"/>
    <property type="evidence" value="ECO:0007669"/>
    <property type="project" value="TreeGrafter"/>
</dbReference>
<feature type="region of interest" description="Disordered" evidence="1">
    <location>
        <begin position="1"/>
        <end position="83"/>
    </location>
</feature>
<dbReference type="InterPro" id="IPR043426">
    <property type="entry name" value="MltB-like"/>
</dbReference>
<dbReference type="InterPro" id="IPR031304">
    <property type="entry name" value="SLT_2"/>
</dbReference>
<feature type="compositionally biased region" description="Pro residues" evidence="1">
    <location>
        <begin position="27"/>
        <end position="36"/>
    </location>
</feature>
<dbReference type="Gene3D" id="1.10.530.10">
    <property type="match status" value="1"/>
</dbReference>
<keyword evidence="2" id="KW-0472">Membrane</keyword>
<dbReference type="GO" id="GO:0008933">
    <property type="term" value="F:peptidoglycan lytic transglycosylase activity"/>
    <property type="evidence" value="ECO:0007669"/>
    <property type="project" value="TreeGrafter"/>
</dbReference>
<sequence>MATKHGPESDEQRPTTVDTLSVTAIRPPAPAGAPEPSPRHGKTTPNQDENVPAQRHVPKHAAKEPGGLTPPGGAGDILQSRPSPMSGRLEGLLVWLRRPAGRTVAAGAVLALLLGAAFAAGRYLVPAVAKPAAGGSVPPPPSATPGGIETGAAPAPLPPTASFSPPAGTRERPSDVLAAWAGPRAVKLNIPPVSMQAYGYAELITARTTPGCKLTWTTLAGIAKIESDHGRTNGSLVQEDGKSVPPIVGPPLDGQSNRQSVRDTDGGAIDTDKTWDRAVGPMQFLPGTWKQFGVDADADGVTDVNDIDDASLTAAAYLCANGRDLSTLEGWNAAIHAYNIPEEYRTAVFNATNDYGRRDRTG</sequence>
<evidence type="ECO:0000259" key="3">
    <source>
        <dbReference type="Pfam" id="PF13406"/>
    </source>
</evidence>
<name>A0A9Q9IID8_9ACTN</name>
<dbReference type="SUPFAM" id="SSF53955">
    <property type="entry name" value="Lysozyme-like"/>
    <property type="match status" value="1"/>
</dbReference>